<reference evidence="5" key="1">
    <citation type="submission" date="2016-11" db="EMBL/GenBank/DDBJ databases">
        <authorList>
            <person name="Varghese N."/>
            <person name="Submissions S."/>
        </authorList>
    </citation>
    <scope>NUCLEOTIDE SEQUENCE [LARGE SCALE GENOMIC DNA]</scope>
    <source>
        <strain evidence="5">DSM 29440</strain>
    </source>
</reference>
<feature type="domain" description="N-acetyltransferase" evidence="3">
    <location>
        <begin position="1"/>
        <end position="192"/>
    </location>
</feature>
<dbReference type="AlphaFoldDB" id="A0A1N6HQ45"/>
<dbReference type="EMBL" id="FSRL01000001">
    <property type="protein sequence ID" value="SIO21785.1"/>
    <property type="molecule type" value="Genomic_DNA"/>
</dbReference>
<dbReference type="InterPro" id="IPR000182">
    <property type="entry name" value="GNAT_dom"/>
</dbReference>
<dbReference type="OrthoDB" id="273614at2"/>
<keyword evidence="5" id="KW-1185">Reference proteome</keyword>
<evidence type="ECO:0000313" key="5">
    <source>
        <dbReference type="Proteomes" id="UP000184932"/>
    </source>
</evidence>
<dbReference type="InterPro" id="IPR050680">
    <property type="entry name" value="YpeA/RimI_acetyltransf"/>
</dbReference>
<dbReference type="SUPFAM" id="SSF55729">
    <property type="entry name" value="Acyl-CoA N-acyltransferases (Nat)"/>
    <property type="match status" value="1"/>
</dbReference>
<dbReference type="CDD" id="cd04301">
    <property type="entry name" value="NAT_SF"/>
    <property type="match status" value="1"/>
</dbReference>
<dbReference type="InterPro" id="IPR016181">
    <property type="entry name" value="Acyl_CoA_acyltransferase"/>
</dbReference>
<evidence type="ECO:0000313" key="4">
    <source>
        <dbReference type="EMBL" id="SIO21785.1"/>
    </source>
</evidence>
<dbReference type="PROSITE" id="PS51186">
    <property type="entry name" value="GNAT"/>
    <property type="match status" value="1"/>
</dbReference>
<dbReference type="PANTHER" id="PTHR43420:SF44">
    <property type="entry name" value="ACETYLTRANSFERASE YPEA"/>
    <property type="match status" value="1"/>
</dbReference>
<protein>
    <submittedName>
        <fullName evidence="4">Acetyltransferase (GNAT) family protein</fullName>
    </submittedName>
</protein>
<evidence type="ECO:0000256" key="1">
    <source>
        <dbReference type="ARBA" id="ARBA00022679"/>
    </source>
</evidence>
<dbReference type="RefSeq" id="WP_074257468.1">
    <property type="nucleotide sequence ID" value="NZ_FSRL01000001.1"/>
</dbReference>
<name>A0A1N6HQ45_9RHOB</name>
<dbReference type="Proteomes" id="UP000184932">
    <property type="component" value="Unassembled WGS sequence"/>
</dbReference>
<proteinExistence type="predicted"/>
<dbReference type="Pfam" id="PF00583">
    <property type="entry name" value="Acetyltransf_1"/>
    <property type="match status" value="1"/>
</dbReference>
<evidence type="ECO:0000256" key="2">
    <source>
        <dbReference type="ARBA" id="ARBA00023315"/>
    </source>
</evidence>
<keyword evidence="1 4" id="KW-0808">Transferase</keyword>
<dbReference type="PANTHER" id="PTHR43420">
    <property type="entry name" value="ACETYLTRANSFERASE"/>
    <property type="match status" value="1"/>
</dbReference>
<accession>A0A1N6HQ45</accession>
<dbReference type="Gene3D" id="3.40.630.30">
    <property type="match status" value="1"/>
</dbReference>
<gene>
    <name evidence="4" type="ORF">SAMN05444002_3579</name>
</gene>
<organism evidence="4 5">
    <name type="scientific">Vannielia litorea</name>
    <dbReference type="NCBI Taxonomy" id="1217970"/>
    <lineage>
        <taxon>Bacteria</taxon>
        <taxon>Pseudomonadati</taxon>
        <taxon>Pseudomonadota</taxon>
        <taxon>Alphaproteobacteria</taxon>
        <taxon>Rhodobacterales</taxon>
        <taxon>Paracoccaceae</taxon>
        <taxon>Vannielia</taxon>
    </lineage>
</organism>
<sequence length="192" mass="20676">MEVRAGFDPAHREAVARLFWAAFRGKLGRILWPERKALAFIAAIVQPRFALSAVEDGRLLGVAGFKLPEGGFMAGNLADMARHYGWLGAAWRGPLLDLFERDLVAGQLLMDGIFVAEGARGRGVGTALIGAIMAEAAARGCGEVRLDVVEGNERARRLYERCGFVARGEVRAGLLAPVLGFRRAVTMVAAVE</sequence>
<dbReference type="GO" id="GO:0016747">
    <property type="term" value="F:acyltransferase activity, transferring groups other than amino-acyl groups"/>
    <property type="evidence" value="ECO:0007669"/>
    <property type="project" value="InterPro"/>
</dbReference>
<keyword evidence="2" id="KW-0012">Acyltransferase</keyword>
<evidence type="ECO:0000259" key="3">
    <source>
        <dbReference type="PROSITE" id="PS51186"/>
    </source>
</evidence>
<dbReference type="STRING" id="1217970.SAMN05444002_3579"/>